<evidence type="ECO:0000313" key="2">
    <source>
        <dbReference type="Proteomes" id="UP000050349"/>
    </source>
</evidence>
<accession>A0A0N8NXY2</accession>
<dbReference type="EMBL" id="LJXB01000054">
    <property type="protein sequence ID" value="KPU61473.1"/>
    <property type="molecule type" value="Genomic_DNA"/>
</dbReference>
<reference evidence="1 2" key="1">
    <citation type="submission" date="2015-09" db="EMBL/GenBank/DDBJ databases">
        <authorList>
            <consortium name="Swine Surveillance"/>
        </authorList>
    </citation>
    <scope>NUCLEOTIDE SEQUENCE [LARGE SCALE GENOMIC DNA]</scope>
    <source>
        <strain evidence="1 2">S613</strain>
    </source>
</reference>
<gene>
    <name evidence="1" type="ORF">AN403_5398</name>
</gene>
<evidence type="ECO:0000313" key="1">
    <source>
        <dbReference type="EMBL" id="KPU61473.1"/>
    </source>
</evidence>
<protein>
    <submittedName>
        <fullName evidence="1">Uncharacterized protein</fullName>
    </submittedName>
</protein>
<organism evidence="1 2">
    <name type="scientific">Pseudomonas fluorescens</name>
    <dbReference type="NCBI Taxonomy" id="294"/>
    <lineage>
        <taxon>Bacteria</taxon>
        <taxon>Pseudomonadati</taxon>
        <taxon>Pseudomonadota</taxon>
        <taxon>Gammaproteobacteria</taxon>
        <taxon>Pseudomonadales</taxon>
        <taxon>Pseudomonadaceae</taxon>
        <taxon>Pseudomonas</taxon>
    </lineage>
</organism>
<proteinExistence type="predicted"/>
<name>A0A0N8NXY2_PSEFL</name>
<dbReference type="AlphaFoldDB" id="A0A0N8NXY2"/>
<dbReference type="Proteomes" id="UP000050349">
    <property type="component" value="Unassembled WGS sequence"/>
</dbReference>
<comment type="caution">
    <text evidence="1">The sequence shown here is derived from an EMBL/GenBank/DDBJ whole genome shotgun (WGS) entry which is preliminary data.</text>
</comment>
<sequence>MFIAYEAFLFSRRDQLAVDIQGCGRIMAKGAGQAKNRQCHRGLASLVCMQAQAPQKLMCPRNGRETAKGRDYSVKAAASL</sequence>